<dbReference type="EMBL" id="SHKX01000016">
    <property type="protein sequence ID" value="RZU36944.1"/>
    <property type="molecule type" value="Genomic_DNA"/>
</dbReference>
<dbReference type="Pfam" id="PF11356">
    <property type="entry name" value="T2SSC"/>
    <property type="match status" value="1"/>
</dbReference>
<evidence type="ECO:0000256" key="8">
    <source>
        <dbReference type="ARBA" id="ARBA00023136"/>
    </source>
</evidence>
<keyword evidence="7" id="KW-1133">Transmembrane helix</keyword>
<comment type="caution">
    <text evidence="10">The sequence shown here is derived from an EMBL/GenBank/DDBJ whole genome shotgun (WGS) entry which is preliminary data.</text>
</comment>
<dbReference type="GO" id="GO:0005886">
    <property type="term" value="C:plasma membrane"/>
    <property type="evidence" value="ECO:0007669"/>
    <property type="project" value="UniProtKB-SubCell"/>
</dbReference>
<keyword evidence="3" id="KW-1003">Cell membrane</keyword>
<dbReference type="Gene3D" id="2.30.42.10">
    <property type="match status" value="1"/>
</dbReference>
<proteinExistence type="predicted"/>
<accession>A0A4Q7YJD1</accession>
<keyword evidence="2" id="KW-0813">Transport</keyword>
<dbReference type="Gene3D" id="2.30.30.830">
    <property type="match status" value="1"/>
</dbReference>
<evidence type="ECO:0000256" key="3">
    <source>
        <dbReference type="ARBA" id="ARBA00022475"/>
    </source>
</evidence>
<keyword evidence="4" id="KW-0997">Cell inner membrane</keyword>
<evidence type="ECO:0000256" key="6">
    <source>
        <dbReference type="ARBA" id="ARBA00022927"/>
    </source>
</evidence>
<evidence type="ECO:0000256" key="2">
    <source>
        <dbReference type="ARBA" id="ARBA00022448"/>
    </source>
</evidence>
<reference evidence="10 11" key="1">
    <citation type="submission" date="2019-02" db="EMBL/GenBank/DDBJ databases">
        <title>Genomic Encyclopedia of Type Strains, Phase IV (KMG-IV): sequencing the most valuable type-strain genomes for metagenomic binning, comparative biology and taxonomic classification.</title>
        <authorList>
            <person name="Goeker M."/>
        </authorList>
    </citation>
    <scope>NUCLEOTIDE SEQUENCE [LARGE SCALE GENOMIC DNA]</scope>
    <source>
        <strain evidence="10 11">DSM 105135</strain>
    </source>
</reference>
<comment type="subcellular location">
    <subcellularLocation>
        <location evidence="1">Cell inner membrane</location>
    </subcellularLocation>
</comment>
<protein>
    <submittedName>
        <fullName evidence="10">Type II secretion system protein C (GspC)</fullName>
    </submittedName>
</protein>
<keyword evidence="8" id="KW-0472">Membrane</keyword>
<keyword evidence="11" id="KW-1185">Reference proteome</keyword>
<dbReference type="InterPro" id="IPR024961">
    <property type="entry name" value="T2SS_GspC_N"/>
</dbReference>
<evidence type="ECO:0000256" key="1">
    <source>
        <dbReference type="ARBA" id="ARBA00004533"/>
    </source>
</evidence>
<evidence type="ECO:0000256" key="7">
    <source>
        <dbReference type="ARBA" id="ARBA00022989"/>
    </source>
</evidence>
<keyword evidence="5" id="KW-0812">Transmembrane</keyword>
<evidence type="ECO:0000256" key="4">
    <source>
        <dbReference type="ARBA" id="ARBA00022519"/>
    </source>
</evidence>
<organism evidence="10 11">
    <name type="scientific">Fluviicoccus keumensis</name>
    <dbReference type="NCBI Taxonomy" id="1435465"/>
    <lineage>
        <taxon>Bacteria</taxon>
        <taxon>Pseudomonadati</taxon>
        <taxon>Pseudomonadota</taxon>
        <taxon>Gammaproteobacteria</taxon>
        <taxon>Moraxellales</taxon>
        <taxon>Moraxellaceae</taxon>
        <taxon>Fluviicoccus</taxon>
    </lineage>
</organism>
<dbReference type="AlphaFoldDB" id="A0A4Q7YJD1"/>
<feature type="domain" description="Type II secretion system protein GspC N-terminal" evidence="9">
    <location>
        <begin position="3"/>
        <end position="138"/>
    </location>
</feature>
<gene>
    <name evidence="10" type="ORF">EV700_3157</name>
</gene>
<name>A0A4Q7YJD1_9GAMM</name>
<evidence type="ECO:0000313" key="10">
    <source>
        <dbReference type="EMBL" id="RZU36944.1"/>
    </source>
</evidence>
<dbReference type="SUPFAM" id="SSF50156">
    <property type="entry name" value="PDZ domain-like"/>
    <property type="match status" value="1"/>
</dbReference>
<keyword evidence="6" id="KW-0653">Protein transport</keyword>
<evidence type="ECO:0000259" key="9">
    <source>
        <dbReference type="Pfam" id="PF11356"/>
    </source>
</evidence>
<evidence type="ECO:0000256" key="5">
    <source>
        <dbReference type="ARBA" id="ARBA00022692"/>
    </source>
</evidence>
<dbReference type="InterPro" id="IPR036034">
    <property type="entry name" value="PDZ_sf"/>
</dbReference>
<dbReference type="Proteomes" id="UP000292423">
    <property type="component" value="Unassembled WGS sequence"/>
</dbReference>
<evidence type="ECO:0000313" key="11">
    <source>
        <dbReference type="Proteomes" id="UP000292423"/>
    </source>
</evidence>
<sequence>MLLAVLWFGWRLAGSLWLVTGQDHADLARPPAQATADSAQPDVDTGKLAGFSLFKSASPARSDQGGEATQETSLQLRLDGVFAGSDPKRSGAIIADQGQGVGKLYAVGQSVPGGAILESVHPDKVVLSRNGSREVLRFVKTNLLGGDAPPSPSAAAGGGQGDKARQMLSSAIDRLGSEPGAYLSEMGLVAGGEGYEITDSAPANIRRSLGLKAGDKILRLNGQPLGNPQLDRQLLEQVKQSGHVRVDVRRGSQTLTIEQNF</sequence>
<dbReference type="GO" id="GO:0015031">
    <property type="term" value="P:protein transport"/>
    <property type="evidence" value="ECO:0007669"/>
    <property type="project" value="UniProtKB-KW"/>
</dbReference>